<proteinExistence type="predicted"/>
<dbReference type="EMBL" id="CP030840">
    <property type="protein sequence ID" value="AXC14483.1"/>
    <property type="molecule type" value="Genomic_DNA"/>
</dbReference>
<organism evidence="1 2">
    <name type="scientific">Acidisarcina polymorpha</name>
    <dbReference type="NCBI Taxonomy" id="2211140"/>
    <lineage>
        <taxon>Bacteria</taxon>
        <taxon>Pseudomonadati</taxon>
        <taxon>Acidobacteriota</taxon>
        <taxon>Terriglobia</taxon>
        <taxon>Terriglobales</taxon>
        <taxon>Acidobacteriaceae</taxon>
        <taxon>Acidisarcina</taxon>
    </lineage>
</organism>
<name>A0A2Z5G5H8_9BACT</name>
<dbReference type="AlphaFoldDB" id="A0A2Z5G5H8"/>
<sequence length="46" mass="5253">MDPGEDCANVAMLQIKTALEKVARLVHIRFRKVIVVTPRWGKMPFS</sequence>
<evidence type="ECO:0000313" key="2">
    <source>
        <dbReference type="Proteomes" id="UP000253606"/>
    </source>
</evidence>
<protein>
    <submittedName>
        <fullName evidence="1">Uncharacterized protein</fullName>
    </submittedName>
</protein>
<accession>A0A2Z5G5H8</accession>
<reference evidence="1 2" key="1">
    <citation type="journal article" date="2018" name="Front. Microbiol.">
        <title>Hydrolytic Capabilities as a Key to Environmental Success: Chitinolytic and Cellulolytic Acidobacteria From Acidic Sub-arctic Soils and Boreal Peatlands.</title>
        <authorList>
            <person name="Belova S.E."/>
            <person name="Ravin N.V."/>
            <person name="Pankratov T.A."/>
            <person name="Rakitin A.L."/>
            <person name="Ivanova A.A."/>
            <person name="Beletsky A.V."/>
            <person name="Mardanov A.V."/>
            <person name="Sinninghe Damste J.S."/>
            <person name="Dedysh S.N."/>
        </authorList>
    </citation>
    <scope>NUCLEOTIDE SEQUENCE [LARGE SCALE GENOMIC DNA]</scope>
    <source>
        <strain evidence="1 2">SBC82</strain>
    </source>
</reference>
<dbReference type="KEGG" id="abas:ACPOL_5229"/>
<keyword evidence="2" id="KW-1185">Reference proteome</keyword>
<dbReference type="Proteomes" id="UP000253606">
    <property type="component" value="Chromosome"/>
</dbReference>
<evidence type="ECO:0000313" key="1">
    <source>
        <dbReference type="EMBL" id="AXC14483.1"/>
    </source>
</evidence>
<gene>
    <name evidence="1" type="ORF">ACPOL_5229</name>
</gene>